<dbReference type="CDD" id="cd03220">
    <property type="entry name" value="ABC_KpsT_Wzt"/>
    <property type="match status" value="1"/>
</dbReference>
<protein>
    <submittedName>
        <fullName evidence="6">ABC transporter related</fullName>
    </submittedName>
</protein>
<dbReference type="RefSeq" id="WP_011387739.1">
    <property type="nucleotide sequence ID" value="NC_007641.1"/>
</dbReference>
<geneLocation type="plasmid" evidence="7">
    <name>pRHORT</name>
</geneLocation>
<dbReference type="InterPro" id="IPR015860">
    <property type="entry name" value="ABC_transpr_TagH-like"/>
</dbReference>
<dbReference type="Gene3D" id="3.40.50.300">
    <property type="entry name" value="P-loop containing nucleotide triphosphate hydrolases"/>
    <property type="match status" value="1"/>
</dbReference>
<dbReference type="InterPro" id="IPR027417">
    <property type="entry name" value="P-loop_NTPase"/>
</dbReference>
<evidence type="ECO:0000313" key="6">
    <source>
        <dbReference type="EMBL" id="ABC24624.1"/>
    </source>
</evidence>
<dbReference type="SMART" id="SM00382">
    <property type="entry name" value="AAA"/>
    <property type="match status" value="1"/>
</dbReference>
<dbReference type="Gene3D" id="2.70.50.60">
    <property type="entry name" value="abc- transporter (atp binding component) like domain"/>
    <property type="match status" value="1"/>
</dbReference>
<dbReference type="PANTHER" id="PTHR46743:SF2">
    <property type="entry name" value="TEICHOIC ACIDS EXPORT ATP-BINDING PROTEIN TAGH"/>
    <property type="match status" value="1"/>
</dbReference>
<dbReference type="CDD" id="cd10147">
    <property type="entry name" value="Wzt_C-like"/>
    <property type="match status" value="1"/>
</dbReference>
<evidence type="ECO:0000256" key="2">
    <source>
        <dbReference type="ARBA" id="ARBA00022448"/>
    </source>
</evidence>
<reference evidence="6 7" key="1">
    <citation type="journal article" date="2011" name="Stand. Genomic Sci.">
        <title>Complete genome sequence of Rhodospirillum rubrum type strain (S1).</title>
        <authorList>
            <person name="Munk A.C."/>
            <person name="Copeland A."/>
            <person name="Lucas S."/>
            <person name="Lapidus A."/>
            <person name="Del Rio T.G."/>
            <person name="Barry K."/>
            <person name="Detter J.C."/>
            <person name="Hammon N."/>
            <person name="Israni S."/>
            <person name="Pitluck S."/>
            <person name="Brettin T."/>
            <person name="Bruce D."/>
            <person name="Han C."/>
            <person name="Tapia R."/>
            <person name="Gilna P."/>
            <person name="Schmutz J."/>
            <person name="Larimer F."/>
            <person name="Land M."/>
            <person name="Kyrpides N.C."/>
            <person name="Mavromatis K."/>
            <person name="Richardson P."/>
            <person name="Rohde M."/>
            <person name="Goker M."/>
            <person name="Klenk H.P."/>
            <person name="Zhang Y."/>
            <person name="Roberts G.P."/>
            <person name="Reslewic S."/>
            <person name="Schwartz D.C."/>
        </authorList>
    </citation>
    <scope>NUCLEOTIDE SEQUENCE [LARGE SCALE GENOMIC DNA]</scope>
    <source>
        <strain evidence="7">ATCC 11170 / ATH 1.1.1 / DSM 467 / LMG 4362 / NCIMB 8255 / S1</strain>
        <plasmid evidence="7">pRHORT</plasmid>
    </source>
</reference>
<keyword evidence="6" id="KW-0614">Plasmid</keyword>
<dbReference type="Proteomes" id="UP000001929">
    <property type="component" value="Plasmid unnamed"/>
</dbReference>
<dbReference type="GO" id="GO:0005524">
    <property type="term" value="F:ATP binding"/>
    <property type="evidence" value="ECO:0007669"/>
    <property type="project" value="UniProtKB-KW"/>
</dbReference>
<dbReference type="InterPro" id="IPR029439">
    <property type="entry name" value="Wzt_C"/>
</dbReference>
<dbReference type="EnsemblBacteria" id="ABC24624">
    <property type="protein sequence ID" value="ABC24624"/>
    <property type="gene ID" value="Rru_B0028"/>
</dbReference>
<evidence type="ECO:0000259" key="5">
    <source>
        <dbReference type="PROSITE" id="PS50893"/>
    </source>
</evidence>
<keyword evidence="4" id="KW-0067">ATP-binding</keyword>
<proteinExistence type="inferred from homology"/>
<dbReference type="PROSITE" id="PS50893">
    <property type="entry name" value="ABC_TRANSPORTER_2"/>
    <property type="match status" value="1"/>
</dbReference>
<dbReference type="PhylomeDB" id="Q2RMM1"/>
<keyword evidence="2" id="KW-0813">Transport</keyword>
<dbReference type="InterPro" id="IPR017871">
    <property type="entry name" value="ABC_transporter-like_CS"/>
</dbReference>
<dbReference type="EMBL" id="CP000231">
    <property type="protein sequence ID" value="ABC24624.1"/>
    <property type="molecule type" value="Genomic_DNA"/>
</dbReference>
<dbReference type="GO" id="GO:0140359">
    <property type="term" value="F:ABC-type transporter activity"/>
    <property type="evidence" value="ECO:0007669"/>
    <property type="project" value="InterPro"/>
</dbReference>
<dbReference type="PANTHER" id="PTHR46743">
    <property type="entry name" value="TEICHOIC ACIDS EXPORT ATP-BINDING PROTEIN TAGH"/>
    <property type="match status" value="1"/>
</dbReference>
<evidence type="ECO:0000256" key="1">
    <source>
        <dbReference type="ARBA" id="ARBA00005417"/>
    </source>
</evidence>
<dbReference type="InterPro" id="IPR003593">
    <property type="entry name" value="AAA+_ATPase"/>
</dbReference>
<evidence type="ECO:0000256" key="4">
    <source>
        <dbReference type="ARBA" id="ARBA00022840"/>
    </source>
</evidence>
<dbReference type="GO" id="GO:0016887">
    <property type="term" value="F:ATP hydrolysis activity"/>
    <property type="evidence" value="ECO:0007669"/>
    <property type="project" value="InterPro"/>
</dbReference>
<dbReference type="Pfam" id="PF14524">
    <property type="entry name" value="Wzt_C"/>
    <property type="match status" value="1"/>
</dbReference>
<dbReference type="InterPro" id="IPR003439">
    <property type="entry name" value="ABC_transporter-like_ATP-bd"/>
</dbReference>
<dbReference type="AlphaFoldDB" id="Q2RMM1"/>
<accession>Q2RMM1</accession>
<sequence>MSSDPTSGAAITVEGLKKVFRIYERPRDRILQLILPGKRKFYREFQALDDVSFTVQKGQAVGIIGRNGSGKSTLLQMICGILHPTAGKVSCSGRVAALLELGAGFNPDFTGRENVYMNATLLGLTTAAVDERMDDILAFAEIGDFIDHPVKTYSSGMFVRLAFAVMAHVDAEILIIDEALAVGDAAFGQKCMRFLRRFRETGTILFVSHDTAAVIGLCDRAVWLDRGKMIIEGDAKTVCEAYYGHLFGGTVETPPEKTVEAITPSPAPEGPRPKVRAEDWVDGRREWINHSSLRNDIEVFTFDPSGTDFGAGGAEIEDVRLTDDDGHPYAWIVGGEPTRLRVTVRVRDELRSPIIGFFVKDRLGQTLFGDNTFMNEKKLSKPALPGQILEANFRFPMPILPPGTYSIAVAVADGTQTDHVQHHWLHDAVMVKSHVSHATAGLVGIPMFEVRFECHDPVASPSSSMDKVGIVD</sequence>
<feature type="domain" description="ABC transporter" evidence="5">
    <location>
        <begin position="31"/>
        <end position="251"/>
    </location>
</feature>
<dbReference type="SUPFAM" id="SSF52540">
    <property type="entry name" value="P-loop containing nucleoside triphosphate hydrolases"/>
    <property type="match status" value="1"/>
</dbReference>
<evidence type="ECO:0000313" key="7">
    <source>
        <dbReference type="Proteomes" id="UP000001929"/>
    </source>
</evidence>
<dbReference type="PATRIC" id="fig|269796.9.peg.24"/>
<dbReference type="KEGG" id="rru:Rru_B0028"/>
<name>Q2RMM1_RHORT</name>
<organism evidence="6 7">
    <name type="scientific">Rhodospirillum rubrum (strain ATCC 11170 / ATH 1.1.1 / DSM 467 / LMG 4362 / NCIMB 8255 / S1)</name>
    <dbReference type="NCBI Taxonomy" id="269796"/>
    <lineage>
        <taxon>Bacteria</taxon>
        <taxon>Pseudomonadati</taxon>
        <taxon>Pseudomonadota</taxon>
        <taxon>Alphaproteobacteria</taxon>
        <taxon>Rhodospirillales</taxon>
        <taxon>Rhodospirillaceae</taxon>
        <taxon>Rhodospirillum</taxon>
    </lineage>
</organism>
<comment type="similarity">
    <text evidence="1">Belongs to the ABC transporter superfamily.</text>
</comment>
<dbReference type="Pfam" id="PF00005">
    <property type="entry name" value="ABC_tran"/>
    <property type="match status" value="1"/>
</dbReference>
<dbReference type="DNASU" id="3833359"/>
<dbReference type="HOGENOM" id="CLU_000604_101_0_5"/>
<dbReference type="InterPro" id="IPR050683">
    <property type="entry name" value="Bact_Polysacc_Export_ATP-bd"/>
</dbReference>
<keyword evidence="7" id="KW-1185">Reference proteome</keyword>
<keyword evidence="3" id="KW-0547">Nucleotide-binding</keyword>
<dbReference type="GO" id="GO:0016020">
    <property type="term" value="C:membrane"/>
    <property type="evidence" value="ECO:0007669"/>
    <property type="project" value="InterPro"/>
</dbReference>
<dbReference type="PROSITE" id="PS00211">
    <property type="entry name" value="ABC_TRANSPORTER_1"/>
    <property type="match status" value="1"/>
</dbReference>
<gene>
    <name evidence="6" type="ordered locus">Rru_B0028</name>
</gene>
<evidence type="ECO:0000256" key="3">
    <source>
        <dbReference type="ARBA" id="ARBA00022741"/>
    </source>
</evidence>